<keyword evidence="10 14" id="KW-0460">Magnesium</keyword>
<dbReference type="SUPFAM" id="SSF52518">
    <property type="entry name" value="Thiamin diphosphate-binding fold (THDP-binding)"/>
    <property type="match status" value="2"/>
</dbReference>
<comment type="pathway">
    <text evidence="1 14">Amino-acid biosynthesis; L-isoleucine biosynthesis; L-isoleucine from 2-oxobutanoate: step 1/4.</text>
</comment>
<dbReference type="InterPro" id="IPR012846">
    <property type="entry name" value="Acetolactate_synth_lsu"/>
</dbReference>
<comment type="caution">
    <text evidence="18">The sequence shown here is derived from an EMBL/GenBank/DDBJ whole genome shotgun (WGS) entry which is preliminary data.</text>
</comment>
<evidence type="ECO:0000256" key="1">
    <source>
        <dbReference type="ARBA" id="ARBA00004974"/>
    </source>
</evidence>
<dbReference type="InterPro" id="IPR012000">
    <property type="entry name" value="Thiamin_PyroP_enz_cen_dom"/>
</dbReference>
<dbReference type="CDD" id="cd07035">
    <property type="entry name" value="TPP_PYR_POX_like"/>
    <property type="match status" value="1"/>
</dbReference>
<reference evidence="18" key="2">
    <citation type="submission" date="2023-01" db="EMBL/GenBank/DDBJ databases">
        <authorList>
            <person name="Sun Q."/>
            <person name="Evtushenko L."/>
        </authorList>
    </citation>
    <scope>NUCLEOTIDE SEQUENCE</scope>
    <source>
        <strain evidence="18">VKM Ac-1447</strain>
    </source>
</reference>
<comment type="cofactor">
    <cofactor evidence="14">
        <name>Mg(2+)</name>
        <dbReference type="ChEBI" id="CHEBI:18420"/>
    </cofactor>
    <text evidence="14">Binds 1 Mg(2+) ion per subunit.</text>
</comment>
<evidence type="ECO:0000256" key="2">
    <source>
        <dbReference type="ARBA" id="ARBA00005025"/>
    </source>
</evidence>
<dbReference type="GO" id="GO:0009097">
    <property type="term" value="P:isoleucine biosynthetic process"/>
    <property type="evidence" value="ECO:0007669"/>
    <property type="project" value="TreeGrafter"/>
</dbReference>
<keyword evidence="8 14" id="KW-0479">Metal-binding</keyword>
<dbReference type="InterPro" id="IPR045229">
    <property type="entry name" value="TPP_enz"/>
</dbReference>
<evidence type="ECO:0000259" key="15">
    <source>
        <dbReference type="Pfam" id="PF00205"/>
    </source>
</evidence>
<reference evidence="18" key="1">
    <citation type="journal article" date="2014" name="Int. J. Syst. Evol. Microbiol.">
        <title>Complete genome sequence of Corynebacterium casei LMG S-19264T (=DSM 44701T), isolated from a smear-ripened cheese.</title>
        <authorList>
            <consortium name="US DOE Joint Genome Institute (JGI-PGF)"/>
            <person name="Walter F."/>
            <person name="Albersmeier A."/>
            <person name="Kalinowski J."/>
            <person name="Ruckert C."/>
        </authorList>
    </citation>
    <scope>NUCLEOTIDE SEQUENCE</scope>
    <source>
        <strain evidence="18">VKM Ac-1447</strain>
    </source>
</reference>
<dbReference type="NCBIfam" id="TIGR00118">
    <property type="entry name" value="acolac_lg"/>
    <property type="match status" value="1"/>
</dbReference>
<dbReference type="Gene3D" id="3.40.50.1220">
    <property type="entry name" value="TPP-binding domain"/>
    <property type="match status" value="1"/>
</dbReference>
<dbReference type="PROSITE" id="PS00187">
    <property type="entry name" value="TPP_ENZYMES"/>
    <property type="match status" value="1"/>
</dbReference>
<dbReference type="Proteomes" id="UP001142317">
    <property type="component" value="Unassembled WGS sequence"/>
</dbReference>
<evidence type="ECO:0000256" key="11">
    <source>
        <dbReference type="ARBA" id="ARBA00023052"/>
    </source>
</evidence>
<dbReference type="GO" id="GO:0030976">
    <property type="term" value="F:thiamine pyrophosphate binding"/>
    <property type="evidence" value="ECO:0007669"/>
    <property type="project" value="UniProtKB-UniRule"/>
</dbReference>
<keyword evidence="11 14" id="KW-0786">Thiamine pyrophosphate</keyword>
<dbReference type="NCBIfam" id="NF005860">
    <property type="entry name" value="PRK07789.1"/>
    <property type="match status" value="1"/>
</dbReference>
<dbReference type="InterPro" id="IPR012001">
    <property type="entry name" value="Thiamin_PyroP_enz_TPP-bd_dom"/>
</dbReference>
<evidence type="ECO:0000259" key="16">
    <source>
        <dbReference type="Pfam" id="PF02775"/>
    </source>
</evidence>
<evidence type="ECO:0000256" key="13">
    <source>
        <dbReference type="ARBA" id="ARBA00048670"/>
    </source>
</evidence>
<accession>A0A9W6M2K0</accession>
<comment type="similarity">
    <text evidence="3 14">Belongs to the TPP enzyme family.</text>
</comment>
<comment type="pathway">
    <text evidence="2 14">Amino-acid biosynthesis; L-valine biosynthesis; L-valine from pyruvate: step 1/4.</text>
</comment>
<keyword evidence="5 14" id="KW-0028">Amino-acid biosynthesis</keyword>
<evidence type="ECO:0000259" key="17">
    <source>
        <dbReference type="Pfam" id="PF02776"/>
    </source>
</evidence>
<evidence type="ECO:0000313" key="18">
    <source>
        <dbReference type="EMBL" id="GLJ79036.1"/>
    </source>
</evidence>
<dbReference type="Gene3D" id="3.40.50.970">
    <property type="match status" value="2"/>
</dbReference>
<dbReference type="InterPro" id="IPR029061">
    <property type="entry name" value="THDP-binding"/>
</dbReference>
<dbReference type="InterPro" id="IPR011766">
    <property type="entry name" value="TPP_enzyme_TPP-bd"/>
</dbReference>
<comment type="cofactor">
    <cofactor evidence="14">
        <name>thiamine diphosphate</name>
        <dbReference type="ChEBI" id="CHEBI:58937"/>
    </cofactor>
    <text evidence="14">Binds 1 thiamine pyrophosphate per subunit.</text>
</comment>
<keyword evidence="12 14" id="KW-0100">Branched-chain amino acid biosynthesis</keyword>
<dbReference type="FunFam" id="3.40.50.970:FF:000007">
    <property type="entry name" value="Acetolactate synthase"/>
    <property type="match status" value="1"/>
</dbReference>
<evidence type="ECO:0000256" key="12">
    <source>
        <dbReference type="ARBA" id="ARBA00023304"/>
    </source>
</evidence>
<keyword evidence="19" id="KW-1185">Reference proteome</keyword>
<evidence type="ECO:0000256" key="9">
    <source>
        <dbReference type="ARBA" id="ARBA00022827"/>
    </source>
</evidence>
<comment type="catalytic activity">
    <reaction evidence="13 14">
        <text>2 pyruvate + H(+) = (2S)-2-acetolactate + CO2</text>
        <dbReference type="Rhea" id="RHEA:25249"/>
        <dbReference type="ChEBI" id="CHEBI:15361"/>
        <dbReference type="ChEBI" id="CHEBI:15378"/>
        <dbReference type="ChEBI" id="CHEBI:16526"/>
        <dbReference type="ChEBI" id="CHEBI:58476"/>
        <dbReference type="EC" id="2.2.1.6"/>
    </reaction>
</comment>
<dbReference type="CDD" id="cd02015">
    <property type="entry name" value="TPP_AHAS"/>
    <property type="match status" value="1"/>
</dbReference>
<name>A0A9W6M2K0_9MICO</name>
<evidence type="ECO:0000256" key="8">
    <source>
        <dbReference type="ARBA" id="ARBA00022723"/>
    </source>
</evidence>
<dbReference type="RefSeq" id="WP_210004771.1">
    <property type="nucleotide sequence ID" value="NZ_BSEO01000001.1"/>
</dbReference>
<evidence type="ECO:0000256" key="3">
    <source>
        <dbReference type="ARBA" id="ARBA00007812"/>
    </source>
</evidence>
<dbReference type="FunFam" id="3.40.50.970:FF:000016">
    <property type="entry name" value="Acetolactate synthase"/>
    <property type="match status" value="1"/>
</dbReference>
<keyword evidence="6" id="KW-0285">Flavoprotein</keyword>
<evidence type="ECO:0000256" key="7">
    <source>
        <dbReference type="ARBA" id="ARBA00022679"/>
    </source>
</evidence>
<dbReference type="AlphaFoldDB" id="A0A9W6M2K0"/>
<dbReference type="InterPro" id="IPR039368">
    <property type="entry name" value="AHAS_TPP"/>
</dbReference>
<dbReference type="Pfam" id="PF02776">
    <property type="entry name" value="TPP_enzyme_N"/>
    <property type="match status" value="1"/>
</dbReference>
<keyword evidence="9" id="KW-0274">FAD</keyword>
<dbReference type="PANTHER" id="PTHR18968">
    <property type="entry name" value="THIAMINE PYROPHOSPHATE ENZYMES"/>
    <property type="match status" value="1"/>
</dbReference>
<dbReference type="GO" id="GO:0050660">
    <property type="term" value="F:flavin adenine dinucleotide binding"/>
    <property type="evidence" value="ECO:0007669"/>
    <property type="project" value="InterPro"/>
</dbReference>
<sequence length="600" mass="63637">MSTDISAAIPRPPSRTPSAPVISGAEAVVRSLDNLGVSEVFGLPGGAIMPVYDPLMDDEAVRHILVRHEQGAGHAAEGYAAASGRTGVAIATSGPGATNLVTAIADAYMDSVPLVCITGQVFSTLMGTDAFQEADIVGITMPITKHSFLVKTAEEIPGAIAAAFEIASTGRPGPVLVDITKDAQQATAPFVWPPKVDLPGYRPVTKAHGKQIQAAAQLLAESQKPVLYVGGGVIRGRASDELLTLAEATGAPVVTTLMARGAFPDSHPQHLGMPGMHGTVPAVLALQESDLIVALGARFDDRVTGKAALFAPHAKVVHVDIDPAEISKIRFADVPIVGDVRDVLVDLEAAFRGVIGDGRPDTAEWWAYLDGLREEFPLGYAPTTDGLLSPQYVIQRIGELTGPEGVYASGVGQHQMWAAQFIKYERPNSWLNSGGAGTMGYAVPAAMGAKVAQPDRVVWAIDGDGCFQMTNQELATCVINQIPIKVAIINNSSLGMVRQWQTLFFDGRHSNTDLNTGHGTARIPDFVKLGEAYGCLAIRVETEDQIDDAIKLALETNDRPVVIDFVVSADAMVWPMVPQGVSNSYIQYAREHAPAFDEED</sequence>
<evidence type="ECO:0000256" key="6">
    <source>
        <dbReference type="ARBA" id="ARBA00022630"/>
    </source>
</evidence>
<organism evidence="18 19">
    <name type="scientific">Microbacterium imperiale</name>
    <dbReference type="NCBI Taxonomy" id="33884"/>
    <lineage>
        <taxon>Bacteria</taxon>
        <taxon>Bacillati</taxon>
        <taxon>Actinomycetota</taxon>
        <taxon>Actinomycetes</taxon>
        <taxon>Micrococcales</taxon>
        <taxon>Microbacteriaceae</taxon>
        <taxon>Microbacterium</taxon>
    </lineage>
</organism>
<proteinExistence type="inferred from homology"/>
<evidence type="ECO:0000313" key="19">
    <source>
        <dbReference type="Proteomes" id="UP001142317"/>
    </source>
</evidence>
<keyword evidence="7 14" id="KW-0808">Transferase</keyword>
<evidence type="ECO:0000256" key="5">
    <source>
        <dbReference type="ARBA" id="ARBA00022605"/>
    </source>
</evidence>
<dbReference type="FunFam" id="3.40.50.1220:FF:000008">
    <property type="entry name" value="Acetolactate synthase"/>
    <property type="match status" value="1"/>
</dbReference>
<dbReference type="GO" id="GO:0000287">
    <property type="term" value="F:magnesium ion binding"/>
    <property type="evidence" value="ECO:0007669"/>
    <property type="project" value="UniProtKB-UniRule"/>
</dbReference>
<protein>
    <recommendedName>
        <fullName evidence="4 14">Acetolactate synthase</fullName>
        <ecNumber evidence="4 14">2.2.1.6</ecNumber>
    </recommendedName>
</protein>
<evidence type="ECO:0000256" key="4">
    <source>
        <dbReference type="ARBA" id="ARBA00013145"/>
    </source>
</evidence>
<dbReference type="GO" id="GO:0003984">
    <property type="term" value="F:acetolactate synthase activity"/>
    <property type="evidence" value="ECO:0007669"/>
    <property type="project" value="UniProtKB-EC"/>
</dbReference>
<feature type="domain" description="Thiamine pyrophosphate enzyme TPP-binding" evidence="16">
    <location>
        <begin position="410"/>
        <end position="565"/>
    </location>
</feature>
<dbReference type="EC" id="2.2.1.6" evidence="4 14"/>
<dbReference type="Pfam" id="PF02775">
    <property type="entry name" value="TPP_enzyme_C"/>
    <property type="match status" value="1"/>
</dbReference>
<feature type="domain" description="Thiamine pyrophosphate enzyme central" evidence="15">
    <location>
        <begin position="212"/>
        <end position="347"/>
    </location>
</feature>
<dbReference type="InterPro" id="IPR000399">
    <property type="entry name" value="TPP-bd_CS"/>
</dbReference>
<gene>
    <name evidence="18" type="ORF">GCM10017586_07180</name>
</gene>
<dbReference type="GO" id="GO:0009099">
    <property type="term" value="P:L-valine biosynthetic process"/>
    <property type="evidence" value="ECO:0007669"/>
    <property type="project" value="TreeGrafter"/>
</dbReference>
<feature type="domain" description="Thiamine pyrophosphate enzyme N-terminal TPP-binding" evidence="17">
    <location>
        <begin position="23"/>
        <end position="137"/>
    </location>
</feature>
<dbReference type="SUPFAM" id="SSF52467">
    <property type="entry name" value="DHS-like NAD/FAD-binding domain"/>
    <property type="match status" value="1"/>
</dbReference>
<evidence type="ECO:0000256" key="14">
    <source>
        <dbReference type="RuleBase" id="RU003591"/>
    </source>
</evidence>
<dbReference type="InterPro" id="IPR029035">
    <property type="entry name" value="DHS-like_NAD/FAD-binding_dom"/>
</dbReference>
<dbReference type="EMBL" id="BSEO01000001">
    <property type="protein sequence ID" value="GLJ79036.1"/>
    <property type="molecule type" value="Genomic_DNA"/>
</dbReference>
<dbReference type="Pfam" id="PF00205">
    <property type="entry name" value="TPP_enzyme_M"/>
    <property type="match status" value="1"/>
</dbReference>
<dbReference type="GO" id="GO:0005948">
    <property type="term" value="C:acetolactate synthase complex"/>
    <property type="evidence" value="ECO:0007669"/>
    <property type="project" value="TreeGrafter"/>
</dbReference>
<evidence type="ECO:0000256" key="10">
    <source>
        <dbReference type="ARBA" id="ARBA00022842"/>
    </source>
</evidence>
<dbReference type="PANTHER" id="PTHR18968:SF13">
    <property type="entry name" value="ACETOLACTATE SYNTHASE CATALYTIC SUBUNIT, MITOCHONDRIAL"/>
    <property type="match status" value="1"/>
</dbReference>